<sequence>MWGRLYVPLGGGNPTDLHDNPDCDLSWSPTPGSTGPVDGSTVPTTTVVTETDNGVMQTQLVDPLSL</sequence>
<comment type="caution">
    <text evidence="1">The sequence shown here is derived from an EMBL/GenBank/DDBJ whole genome shotgun (WGS) entry which is preliminary data.</text>
</comment>
<proteinExistence type="predicted"/>
<evidence type="ECO:0000313" key="2">
    <source>
        <dbReference type="Proteomes" id="UP000192578"/>
    </source>
</evidence>
<gene>
    <name evidence="1" type="ORF">BV898_13578</name>
</gene>
<reference evidence="2" key="1">
    <citation type="submission" date="2017-01" db="EMBL/GenBank/DDBJ databases">
        <title>Comparative genomics of anhydrobiosis in the tardigrade Hypsibius dujardini.</title>
        <authorList>
            <person name="Yoshida Y."/>
            <person name="Koutsovoulos G."/>
            <person name="Laetsch D."/>
            <person name="Stevens L."/>
            <person name="Kumar S."/>
            <person name="Horikawa D."/>
            <person name="Ishino K."/>
            <person name="Komine S."/>
            <person name="Tomita M."/>
            <person name="Blaxter M."/>
            <person name="Arakawa K."/>
        </authorList>
    </citation>
    <scope>NUCLEOTIDE SEQUENCE [LARGE SCALE GENOMIC DNA]</scope>
    <source>
        <strain evidence="2">Z151</strain>
    </source>
</reference>
<protein>
    <submittedName>
        <fullName evidence="1">Uncharacterized protein</fullName>
    </submittedName>
</protein>
<accession>A0A1W0WAD8</accession>
<name>A0A1W0WAD8_HYPEX</name>
<organism evidence="1 2">
    <name type="scientific">Hypsibius exemplaris</name>
    <name type="common">Freshwater tardigrade</name>
    <dbReference type="NCBI Taxonomy" id="2072580"/>
    <lineage>
        <taxon>Eukaryota</taxon>
        <taxon>Metazoa</taxon>
        <taxon>Ecdysozoa</taxon>
        <taxon>Tardigrada</taxon>
        <taxon>Eutardigrada</taxon>
        <taxon>Parachela</taxon>
        <taxon>Hypsibioidea</taxon>
        <taxon>Hypsibiidae</taxon>
        <taxon>Hypsibius</taxon>
    </lineage>
</organism>
<dbReference type="AlphaFoldDB" id="A0A1W0WAD8"/>
<dbReference type="Proteomes" id="UP000192578">
    <property type="component" value="Unassembled WGS sequence"/>
</dbReference>
<dbReference type="EMBL" id="MTYJ01000152">
    <property type="protein sequence ID" value="OQV12161.1"/>
    <property type="molecule type" value="Genomic_DNA"/>
</dbReference>
<evidence type="ECO:0000313" key="1">
    <source>
        <dbReference type="EMBL" id="OQV12161.1"/>
    </source>
</evidence>
<keyword evidence="2" id="KW-1185">Reference proteome</keyword>